<dbReference type="Pfam" id="PF11996">
    <property type="entry name" value="DUF3491"/>
    <property type="match status" value="1"/>
</dbReference>
<sequence length="67" mass="7606">MAIQPQDTRLLGDVLRILPDNGNWVGIFRSGHTPTVNRLENLMALNQVMTFLPGYPEVQSRYYASKT</sequence>
<dbReference type="InterPro" id="IPR021882">
    <property type="entry name" value="DUF3491"/>
</dbReference>
<name>A0A2X3M6Q5_ECOLX</name>
<reference evidence="1 2" key="1">
    <citation type="submission" date="2018-06" db="EMBL/GenBank/DDBJ databases">
        <authorList>
            <consortium name="Pathogen Informatics"/>
            <person name="Doyle S."/>
        </authorList>
    </citation>
    <scope>NUCLEOTIDE SEQUENCE [LARGE SCALE GENOMIC DNA]</scope>
    <source>
        <strain evidence="1 2">NCTC8009</strain>
    </source>
</reference>
<evidence type="ECO:0000313" key="2">
    <source>
        <dbReference type="Proteomes" id="UP000250991"/>
    </source>
</evidence>
<protein>
    <submittedName>
        <fullName evidence="1">Efa1/LifA-like protein</fullName>
    </submittedName>
</protein>
<dbReference type="EMBL" id="UARW01000010">
    <property type="protein sequence ID" value="SQD07410.1"/>
    <property type="molecule type" value="Genomic_DNA"/>
</dbReference>
<dbReference type="AlphaFoldDB" id="A0A2X3M6Q5"/>
<organism evidence="1 2">
    <name type="scientific">Escherichia coli</name>
    <dbReference type="NCBI Taxonomy" id="562"/>
    <lineage>
        <taxon>Bacteria</taxon>
        <taxon>Pseudomonadati</taxon>
        <taxon>Pseudomonadota</taxon>
        <taxon>Gammaproteobacteria</taxon>
        <taxon>Enterobacterales</taxon>
        <taxon>Enterobacteriaceae</taxon>
        <taxon>Escherichia</taxon>
    </lineage>
</organism>
<dbReference type="Proteomes" id="UP000250991">
    <property type="component" value="Unassembled WGS sequence"/>
</dbReference>
<evidence type="ECO:0000313" key="1">
    <source>
        <dbReference type="EMBL" id="SQD07410.1"/>
    </source>
</evidence>
<proteinExistence type="predicted"/>
<accession>A0A2X3M6Q5</accession>
<gene>
    <name evidence="1" type="primary">efa1</name>
    <name evidence="1" type="synonym">lifA_8</name>
    <name evidence="1" type="ORF">NCTC8009_08037</name>
</gene>